<dbReference type="InterPro" id="IPR005133">
    <property type="entry name" value="PhaG_MnhG_YufB"/>
</dbReference>
<keyword evidence="2" id="KW-1133">Transmembrane helix</keyword>
<feature type="compositionally biased region" description="Basic and acidic residues" evidence="1">
    <location>
        <begin position="111"/>
        <end position="123"/>
    </location>
</feature>
<dbReference type="GO" id="GO:0015385">
    <property type="term" value="F:sodium:proton antiporter activity"/>
    <property type="evidence" value="ECO:0007669"/>
    <property type="project" value="TreeGrafter"/>
</dbReference>
<feature type="transmembrane region" description="Helical" evidence="2">
    <location>
        <begin position="6"/>
        <end position="32"/>
    </location>
</feature>
<dbReference type="PANTHER" id="PTHR34703">
    <property type="entry name" value="ANTIPORTER SUBUNIT MNHG2-RELATED"/>
    <property type="match status" value="1"/>
</dbReference>
<accession>A0A160TBI3</accession>
<feature type="region of interest" description="Disordered" evidence="1">
    <location>
        <begin position="102"/>
        <end position="123"/>
    </location>
</feature>
<organism evidence="3">
    <name type="scientific">hydrothermal vent metagenome</name>
    <dbReference type="NCBI Taxonomy" id="652676"/>
    <lineage>
        <taxon>unclassified sequences</taxon>
        <taxon>metagenomes</taxon>
        <taxon>ecological metagenomes</taxon>
    </lineage>
</organism>
<feature type="transmembrane region" description="Helical" evidence="2">
    <location>
        <begin position="75"/>
        <end position="93"/>
    </location>
</feature>
<sequence length="123" mass="13525">MEMISALWLEILVALLIMIGGIFMLVGSVALVKLPDFFTRLHGPTKSTTLGIGATLLASVIWFSVVDGELRVHELVISLFLFMTAPVSAYMLGKAALHRRRPTIASTQHPSVRENAEHQRAND</sequence>
<dbReference type="PANTHER" id="PTHR34703:SF1">
    <property type="entry name" value="ANTIPORTER SUBUNIT MNHG2-RELATED"/>
    <property type="match status" value="1"/>
</dbReference>
<keyword evidence="2" id="KW-0472">Membrane</keyword>
<evidence type="ECO:0000313" key="3">
    <source>
        <dbReference type="EMBL" id="CUS41063.1"/>
    </source>
</evidence>
<keyword evidence="2" id="KW-0812">Transmembrane</keyword>
<name>A0A160TBI3_9ZZZZ</name>
<dbReference type="NCBIfam" id="NF009316">
    <property type="entry name" value="PRK12674.1-5"/>
    <property type="match status" value="1"/>
</dbReference>
<reference evidence="3" key="1">
    <citation type="submission" date="2015-10" db="EMBL/GenBank/DDBJ databases">
        <authorList>
            <person name="Gilbert D.G."/>
        </authorList>
    </citation>
    <scope>NUCLEOTIDE SEQUENCE</scope>
</reference>
<gene>
    <name evidence="3" type="ORF">MGWOODY_Tha2302</name>
</gene>
<evidence type="ECO:0000256" key="1">
    <source>
        <dbReference type="SAM" id="MobiDB-lite"/>
    </source>
</evidence>
<protein>
    <submittedName>
        <fullName evidence="3">Na(+) H(+) antiporter subunit G</fullName>
    </submittedName>
</protein>
<dbReference type="Pfam" id="PF03334">
    <property type="entry name" value="PhaG_MnhG_YufB"/>
    <property type="match status" value="1"/>
</dbReference>
<evidence type="ECO:0000256" key="2">
    <source>
        <dbReference type="SAM" id="Phobius"/>
    </source>
</evidence>
<dbReference type="EMBL" id="CZQC01000035">
    <property type="protein sequence ID" value="CUS41063.1"/>
    <property type="molecule type" value="Genomic_DNA"/>
</dbReference>
<dbReference type="NCBIfam" id="TIGR01300">
    <property type="entry name" value="CPA3_mnhG_phaG"/>
    <property type="match status" value="1"/>
</dbReference>
<dbReference type="AlphaFoldDB" id="A0A160TBI3"/>
<feature type="transmembrane region" description="Helical" evidence="2">
    <location>
        <begin position="44"/>
        <end position="63"/>
    </location>
</feature>
<proteinExistence type="predicted"/>